<organism evidence="4">
    <name type="scientific">Clastoptera arizonana</name>
    <name type="common">Arizona spittle bug</name>
    <dbReference type="NCBI Taxonomy" id="38151"/>
    <lineage>
        <taxon>Eukaryota</taxon>
        <taxon>Metazoa</taxon>
        <taxon>Ecdysozoa</taxon>
        <taxon>Arthropoda</taxon>
        <taxon>Hexapoda</taxon>
        <taxon>Insecta</taxon>
        <taxon>Pterygota</taxon>
        <taxon>Neoptera</taxon>
        <taxon>Paraneoptera</taxon>
        <taxon>Hemiptera</taxon>
        <taxon>Auchenorrhyncha</taxon>
        <taxon>Cercopoidea</taxon>
        <taxon>Clastopteridae</taxon>
        <taxon>Clastoptera</taxon>
    </lineage>
</organism>
<evidence type="ECO:0000313" key="3">
    <source>
        <dbReference type="EMBL" id="JAS08811.1"/>
    </source>
</evidence>
<evidence type="ECO:0000259" key="2">
    <source>
        <dbReference type="Pfam" id="PF00536"/>
    </source>
</evidence>
<sequence length="441" mass="50593">MPSKYFETGDDKNDFNDEEKLLEAIRHGNIKVIKQHIQNGFKIERKIGIWPMLMHACSAGHPKLLEYLMSEGANPKMSFGQYTPLMALCCSPTAYEDDLLKCFELLKDKIEINSKNEFGLTALMFAAKENRLKLVDKLINNQCDINLQDLDGNSALFHAILKNRKEVVEQLLAAGAKLDLLDTEGRTAYDLACNCGYVDLAKLVRTKDDEELEEDFDLTEPINLLFKELPFENGNMDYSGFPSEVEVLLLGMNMNSLKEKFKNNNIQLGEFLTISNQRLKEIGVQFTVHRHHILYCIQKFHLRLWDKRSLNYKETNVPITFEDSIPLLLTIVKHLHVLKATTQYIRSHLNKPVDSEIYDNVSKGLAHLINVNSEISRMQMFGKNLEKIESLKPADLIQGNGSVTKYKPLIILGLFIFSTIAFKFKKDSNIINTFFKYIKLM</sequence>
<dbReference type="PANTHER" id="PTHR24157:SF3">
    <property type="entry name" value="ANKYRIN REPEAT, SAM AND BASIC LEUCINE ZIPPER DOMAIN-CONTAINING PROTEIN 1"/>
    <property type="match status" value="1"/>
</dbReference>
<dbReference type="Gene3D" id="1.10.150.50">
    <property type="entry name" value="Transcription Factor, Ets-1"/>
    <property type="match status" value="1"/>
</dbReference>
<keyword evidence="1" id="KW-0040">ANK repeat</keyword>
<feature type="repeat" description="ANK" evidence="1">
    <location>
        <begin position="151"/>
        <end position="183"/>
    </location>
</feature>
<gene>
    <name evidence="3" type="ORF">g.6900</name>
    <name evidence="4" type="ORF">g.6901</name>
</gene>
<dbReference type="InterPro" id="IPR013761">
    <property type="entry name" value="SAM/pointed_sf"/>
</dbReference>
<evidence type="ECO:0000313" key="4">
    <source>
        <dbReference type="EMBL" id="JAS16806.1"/>
    </source>
</evidence>
<evidence type="ECO:0000256" key="1">
    <source>
        <dbReference type="PROSITE-ProRule" id="PRU00023"/>
    </source>
</evidence>
<dbReference type="SUPFAM" id="SSF47769">
    <property type="entry name" value="SAM/Pointed domain"/>
    <property type="match status" value="1"/>
</dbReference>
<dbReference type="GO" id="GO:0071546">
    <property type="term" value="C:pi-body"/>
    <property type="evidence" value="ECO:0007669"/>
    <property type="project" value="TreeGrafter"/>
</dbReference>
<dbReference type="PANTHER" id="PTHR24157">
    <property type="entry name" value="ANKYRIN REPEAT, SAM AND BASIC LEUCINE ZIPPER DOMAIN-CONTAINING PROTEIN 1"/>
    <property type="match status" value="1"/>
</dbReference>
<dbReference type="EMBL" id="GEDC01028487">
    <property type="protein sequence ID" value="JAS08811.1"/>
    <property type="molecule type" value="Transcribed_RNA"/>
</dbReference>
<protein>
    <recommendedName>
        <fullName evidence="2">SAM domain-containing protein</fullName>
    </recommendedName>
</protein>
<feature type="repeat" description="ANK" evidence="1">
    <location>
        <begin position="118"/>
        <end position="150"/>
    </location>
</feature>
<accession>A0A1B6CTH6</accession>
<dbReference type="SUPFAM" id="SSF48403">
    <property type="entry name" value="Ankyrin repeat"/>
    <property type="match status" value="1"/>
</dbReference>
<feature type="domain" description="SAM" evidence="2">
    <location>
        <begin position="252"/>
        <end position="300"/>
    </location>
</feature>
<dbReference type="SMART" id="SM00248">
    <property type="entry name" value="ANK"/>
    <property type="match status" value="6"/>
</dbReference>
<dbReference type="Pfam" id="PF00536">
    <property type="entry name" value="SAM_1"/>
    <property type="match status" value="1"/>
</dbReference>
<dbReference type="EMBL" id="GEDC01020492">
    <property type="protein sequence ID" value="JAS16806.1"/>
    <property type="molecule type" value="Transcribed_RNA"/>
</dbReference>
<dbReference type="InterPro" id="IPR036770">
    <property type="entry name" value="Ankyrin_rpt-contain_sf"/>
</dbReference>
<dbReference type="InterPro" id="IPR002110">
    <property type="entry name" value="Ankyrin_rpt"/>
</dbReference>
<dbReference type="PROSITE" id="PS50297">
    <property type="entry name" value="ANK_REP_REGION"/>
    <property type="match status" value="2"/>
</dbReference>
<proteinExistence type="predicted"/>
<name>A0A1B6CTH6_9HEMI</name>
<dbReference type="Gene3D" id="1.25.40.20">
    <property type="entry name" value="Ankyrin repeat-containing domain"/>
    <property type="match status" value="2"/>
</dbReference>
<reference evidence="4" key="1">
    <citation type="submission" date="2015-12" db="EMBL/GenBank/DDBJ databases">
        <title>De novo transcriptome assembly of four potential Pierce s Disease insect vectors from Arizona vineyards.</title>
        <authorList>
            <person name="Tassone E.E."/>
        </authorList>
    </citation>
    <scope>NUCLEOTIDE SEQUENCE</scope>
</reference>
<dbReference type="AlphaFoldDB" id="A0A1B6CTH6"/>
<dbReference type="PROSITE" id="PS50088">
    <property type="entry name" value="ANK_REPEAT"/>
    <property type="match status" value="2"/>
</dbReference>
<dbReference type="Pfam" id="PF12796">
    <property type="entry name" value="Ank_2"/>
    <property type="match status" value="2"/>
</dbReference>
<dbReference type="InterPro" id="IPR001660">
    <property type="entry name" value="SAM"/>
</dbReference>